<keyword evidence="3" id="KW-0735">Signal-anchor</keyword>
<proteinExistence type="inferred from homology"/>
<protein>
    <submittedName>
        <fullName evidence="6">Membrane-bound protein LytR</fullName>
    </submittedName>
</protein>
<sequence length="331" mass="37465">MMPERVKVRVKKKKNKRKIILKRILLLFFLFSIVFAGLIGYKVYKTLQAADSSYKELDRGEKSKLRKEVVDLKKKQPFSVLLLGVEDYATNGKGGRTDSIIVATINPKQKTMKLLSIPRDTRVEISGDTSGTKTRINAAYGKGGAQTTVETVENLLDIPIDYYATVDFKGFKKTIDEVGGVDVDVPFDFSEKSDTSKSKKFYFQKGNMHLNGEEALAYARMRKQDPRGDFGRNDRQKQILMAMLDQTSKPSNLAKIDTLADQVSDNITTNLRITQVLALQQIFSGFKGSDVETLTLKGSDLYIGNKYFFQPDAEELTKIQEELYNFLYPNK</sequence>
<keyword evidence="4" id="KW-0472">Membrane</keyword>
<feature type="domain" description="Cell envelope-related transcriptional attenuator" evidence="5">
    <location>
        <begin position="96"/>
        <end position="247"/>
    </location>
</feature>
<dbReference type="InterPro" id="IPR004474">
    <property type="entry name" value="LytR_CpsA_psr"/>
</dbReference>
<dbReference type="PATRIC" id="fig|1052585.4.peg.3706"/>
<gene>
    <name evidence="6" type="ordered locus">GYO_3896</name>
</gene>
<dbReference type="Pfam" id="PF03816">
    <property type="entry name" value="LytR_cpsA_psr"/>
    <property type="match status" value="1"/>
</dbReference>
<keyword evidence="4" id="KW-1133">Transmembrane helix</keyword>
<dbReference type="PANTHER" id="PTHR33392">
    <property type="entry name" value="POLYISOPRENYL-TEICHOIC ACID--PEPTIDOGLYCAN TEICHOIC ACID TRANSFERASE TAGU"/>
    <property type="match status" value="1"/>
</dbReference>
<evidence type="ECO:0000313" key="6">
    <source>
        <dbReference type="EMBL" id="AEP88467.1"/>
    </source>
</evidence>
<evidence type="ECO:0000256" key="1">
    <source>
        <dbReference type="ARBA" id="ARBA00006068"/>
    </source>
</evidence>
<dbReference type="InterPro" id="IPR050922">
    <property type="entry name" value="LytR/CpsA/Psr_CW_biosynth"/>
</dbReference>
<evidence type="ECO:0000256" key="3">
    <source>
        <dbReference type="ARBA" id="ARBA00022968"/>
    </source>
</evidence>
<dbReference type="EMBL" id="CP002905">
    <property type="protein sequence ID" value="AEP88467.1"/>
    <property type="molecule type" value="Genomic_DNA"/>
</dbReference>
<dbReference type="GO" id="GO:0071555">
    <property type="term" value="P:cell wall organization"/>
    <property type="evidence" value="ECO:0007669"/>
    <property type="project" value="UniProtKB-KW"/>
</dbReference>
<accession>G4P1D8</accession>
<evidence type="ECO:0000259" key="5">
    <source>
        <dbReference type="Pfam" id="PF03816"/>
    </source>
</evidence>
<dbReference type="Gene3D" id="3.40.630.190">
    <property type="entry name" value="LCP protein"/>
    <property type="match status" value="1"/>
</dbReference>
<dbReference type="PANTHER" id="PTHR33392:SF10">
    <property type="entry name" value="POLYISOPRENYL-TEICHOIC ACID--PEPTIDOGLYCAN TEICHOIC ACID TRANSFERASE TAGV"/>
    <property type="match status" value="1"/>
</dbReference>
<dbReference type="Proteomes" id="UP000002651">
    <property type="component" value="Chromosome"/>
</dbReference>
<name>G4P1D8_BACS4</name>
<dbReference type="STRING" id="1052585.GYO_3896"/>
<dbReference type="NCBIfam" id="TIGR00350">
    <property type="entry name" value="lytR_cpsA_psr"/>
    <property type="match status" value="1"/>
</dbReference>
<dbReference type="HOGENOM" id="CLU_016455_2_1_9"/>
<dbReference type="AlphaFoldDB" id="G4P1D8"/>
<comment type="similarity">
    <text evidence="1">Belongs to the LytR/CpsA/Psr (LCP) family.</text>
</comment>
<evidence type="ECO:0000256" key="2">
    <source>
        <dbReference type="ARBA" id="ARBA00022692"/>
    </source>
</evidence>
<evidence type="ECO:0000256" key="4">
    <source>
        <dbReference type="ARBA" id="ARBA00022989"/>
    </source>
</evidence>
<evidence type="ECO:0000313" key="7">
    <source>
        <dbReference type="Proteomes" id="UP000002651"/>
    </source>
</evidence>
<organism evidence="6 7">
    <name type="scientific">Bacillus spizizenii (strain DSM 15029 / JCM 12233 / NBRC 101239 / NRRL B-23049 / TU-B-10)</name>
    <name type="common">Bacillus subtilis subsp. spizizenii</name>
    <dbReference type="NCBI Taxonomy" id="1052585"/>
    <lineage>
        <taxon>Bacteria</taxon>
        <taxon>Bacillati</taxon>
        <taxon>Bacillota</taxon>
        <taxon>Bacilli</taxon>
        <taxon>Bacillales</taxon>
        <taxon>Bacillaceae</taxon>
        <taxon>Bacillus</taxon>
    </lineage>
</organism>
<keyword evidence="7" id="KW-1185">Reference proteome</keyword>
<keyword evidence="2" id="KW-0812">Transmembrane</keyword>
<reference evidence="6 7" key="1">
    <citation type="journal article" date="2012" name="J. Bacteriol.">
        <title>Whole-genome sequences of Bacillus subtilis and close relatives.</title>
        <authorList>
            <person name="Earl A.M."/>
            <person name="Eppinger M."/>
            <person name="Fricke W.F."/>
            <person name="Rosovitz M.J."/>
            <person name="Rasko D.A."/>
            <person name="Daugherty S."/>
            <person name="Losick R."/>
            <person name="Kolter R."/>
            <person name="Ravel J."/>
        </authorList>
    </citation>
    <scope>NUCLEOTIDE SEQUENCE [LARGE SCALE GENOMIC DNA]</scope>
    <source>
        <strain evidence="7">DSM 15029 / JCM 12233 / NBRC 101239 / NRRL B-23049 / TU-B-10</strain>
    </source>
</reference>
<dbReference type="KEGG" id="bst:GYO_3896"/>